<evidence type="ECO:0000313" key="4">
    <source>
        <dbReference type="EMBL" id="GHP12265.1"/>
    </source>
</evidence>
<feature type="transmembrane region" description="Helical" evidence="1">
    <location>
        <begin position="432"/>
        <end position="454"/>
    </location>
</feature>
<protein>
    <recommendedName>
        <fullName evidence="6">Ionotropic glutamate receptor C-terminal domain-containing protein</fullName>
    </recommendedName>
</protein>
<dbReference type="GO" id="GO:0016020">
    <property type="term" value="C:membrane"/>
    <property type="evidence" value="ECO:0007669"/>
    <property type="project" value="UniProtKB-SubCell"/>
</dbReference>
<evidence type="ECO:0000259" key="2">
    <source>
        <dbReference type="Pfam" id="PF00497"/>
    </source>
</evidence>
<proteinExistence type="predicted"/>
<dbReference type="Gene3D" id="1.10.287.70">
    <property type="match status" value="1"/>
</dbReference>
<comment type="caution">
    <text evidence="4">The sequence shown here is derived from an EMBL/GenBank/DDBJ whole genome shotgun (WGS) entry which is preliminary data.</text>
</comment>
<dbReference type="InterPro" id="IPR013099">
    <property type="entry name" value="K_chnl_dom"/>
</dbReference>
<feature type="transmembrane region" description="Helical" evidence="1">
    <location>
        <begin position="230"/>
        <end position="248"/>
    </location>
</feature>
<feature type="transmembrane region" description="Helical" evidence="1">
    <location>
        <begin position="204"/>
        <end position="223"/>
    </location>
</feature>
<dbReference type="AlphaFoldDB" id="A0A830I064"/>
<keyword evidence="1" id="KW-0472">Membrane</keyword>
<name>A0A830I064_9CHLO</name>
<evidence type="ECO:0000259" key="3">
    <source>
        <dbReference type="Pfam" id="PF07885"/>
    </source>
</evidence>
<dbReference type="SUPFAM" id="SSF53850">
    <property type="entry name" value="Periplasmic binding protein-like II"/>
    <property type="match status" value="1"/>
</dbReference>
<dbReference type="Pfam" id="PF07885">
    <property type="entry name" value="Ion_trans_2"/>
    <property type="match status" value="1"/>
</dbReference>
<dbReference type="GO" id="GO:0015276">
    <property type="term" value="F:ligand-gated monoatomic ion channel activity"/>
    <property type="evidence" value="ECO:0007669"/>
    <property type="project" value="InterPro"/>
</dbReference>
<dbReference type="Pfam" id="PF00497">
    <property type="entry name" value="SBP_bac_3"/>
    <property type="match status" value="1"/>
</dbReference>
<accession>A0A830I064</accession>
<evidence type="ECO:0008006" key="6">
    <source>
        <dbReference type="Google" id="ProtNLM"/>
    </source>
</evidence>
<dbReference type="InterPro" id="IPR015683">
    <property type="entry name" value="Ionotropic_Glu_rcpt"/>
</dbReference>
<evidence type="ECO:0000313" key="5">
    <source>
        <dbReference type="Proteomes" id="UP000660262"/>
    </source>
</evidence>
<keyword evidence="1" id="KW-1133">Transmembrane helix</keyword>
<reference evidence="4" key="1">
    <citation type="submission" date="2020-10" db="EMBL/GenBank/DDBJ databases">
        <title>Unveiling of a novel bifunctional photoreceptor, Dualchrome1, isolated from a cosmopolitan green alga.</title>
        <authorList>
            <person name="Suzuki S."/>
            <person name="Kawachi M."/>
        </authorList>
    </citation>
    <scope>NUCLEOTIDE SEQUENCE</scope>
    <source>
        <strain evidence="4">NIES 2893</strain>
    </source>
</reference>
<keyword evidence="5" id="KW-1185">Reference proteome</keyword>
<keyword evidence="1" id="KW-0812">Transmembrane</keyword>
<dbReference type="EMBL" id="BNJQ01000040">
    <property type="protein sequence ID" value="GHP12265.1"/>
    <property type="molecule type" value="Genomic_DNA"/>
</dbReference>
<dbReference type="SUPFAM" id="SSF81324">
    <property type="entry name" value="Voltage-gated potassium channels"/>
    <property type="match status" value="1"/>
</dbReference>
<feature type="transmembrane region" description="Helical" evidence="1">
    <location>
        <begin position="167"/>
        <end position="184"/>
    </location>
</feature>
<dbReference type="InterPro" id="IPR001638">
    <property type="entry name" value="Solute-binding_3/MltF_N"/>
</dbReference>
<organism evidence="4 5">
    <name type="scientific">Pycnococcus provasolii</name>
    <dbReference type="NCBI Taxonomy" id="41880"/>
    <lineage>
        <taxon>Eukaryota</taxon>
        <taxon>Viridiplantae</taxon>
        <taxon>Chlorophyta</taxon>
        <taxon>Pseudoscourfieldiophyceae</taxon>
        <taxon>Pseudoscourfieldiales</taxon>
        <taxon>Pycnococcaceae</taxon>
        <taxon>Pycnococcus</taxon>
    </lineage>
</organism>
<gene>
    <name evidence="4" type="ORF">PPROV_001099300</name>
</gene>
<dbReference type="PANTHER" id="PTHR18966">
    <property type="entry name" value="IONOTROPIC GLUTAMATE RECEPTOR"/>
    <property type="match status" value="1"/>
</dbReference>
<feature type="domain" description="Potassium channel" evidence="3">
    <location>
        <begin position="201"/>
        <end position="255"/>
    </location>
</feature>
<dbReference type="Proteomes" id="UP000660262">
    <property type="component" value="Unassembled WGS sequence"/>
</dbReference>
<evidence type="ECO:0000256" key="1">
    <source>
        <dbReference type="SAM" id="Phobius"/>
    </source>
</evidence>
<dbReference type="PRINTS" id="PR00169">
    <property type="entry name" value="KCHANNEL"/>
</dbReference>
<dbReference type="Gene3D" id="3.40.190.10">
    <property type="entry name" value="Periplasmic binding protein-like II"/>
    <property type="match status" value="1"/>
</dbReference>
<dbReference type="OrthoDB" id="5984008at2759"/>
<feature type="domain" description="Solute-binding protein family 3/N-terminal" evidence="2">
    <location>
        <begin position="51"/>
        <end position="404"/>
    </location>
</feature>
<sequence>MRLMDMLLESWAVFGTVKSTERELVERVVLTGKAAQADGSKERPWQVGMMTYSPFVINATPPGGYVIDYLSFVKKLIESQTGVPFHMEYTLQNVRGGNGALRSMENGTFNFVISGITITPTRERTLSDFGEAHFPAGTGMVVRRPEEIPYMDQVLSTFTSQSAARNLAMLAFLSLVFANLVYFAERNSVNEDFTSDDYAGGLTRAVWFSFVTVTTTGFGDIVPLTRQGRVVATVWMGVGLIIMSIFSADVLSRLTAHRVHDGITGPDSLRGRVCVVSDGTPWVEMCGSWGATVKKTSSGAESRKMLMDGLADVWLSDWPVQELWLLESQENKRKFHMPWRSIIDGPFGPGFPHLAHPMEKSGAVNQTVLDVYNRHYRMRELLNLGILYMKGSNDEAQLMAKYFGGLSLSSLGSGGGSSSNYDIVPATVDDPYIILGIFAVVLYVMIITTHAFGYRIRTDTIYFFEKKEELEVEDDDDPLNAGNADRRNGLARAQDVMRLERRVDRMWRLIESMDKRMVDRGMLPERVIKGEEKVRKVVKATQFVKVVERAASGGDELSQISQEGRTVVRSTNNNSFVRGSINHNQV</sequence>